<feature type="domain" description="CdaR GGDEF-like" evidence="4">
    <location>
        <begin position="186"/>
        <end position="295"/>
    </location>
</feature>
<proteinExistence type="inferred from homology"/>
<evidence type="ECO:0000259" key="2">
    <source>
        <dbReference type="Pfam" id="PF13556"/>
    </source>
</evidence>
<evidence type="ECO:0000259" key="3">
    <source>
        <dbReference type="Pfam" id="PF14361"/>
    </source>
</evidence>
<dbReference type="OrthoDB" id="3663486at2"/>
<dbReference type="Proteomes" id="UP000245507">
    <property type="component" value="Unassembled WGS sequence"/>
</dbReference>
<comment type="caution">
    <text evidence="5">The sequence shown here is derived from an EMBL/GenBank/DDBJ whole genome shotgun (WGS) entry which is preliminary data.</text>
</comment>
<dbReference type="EMBL" id="QGDD01000001">
    <property type="protein sequence ID" value="PWN04187.1"/>
    <property type="molecule type" value="Genomic_DNA"/>
</dbReference>
<feature type="domain" description="RsbT co-antagonist protein RsbRD N-terminal" evidence="3">
    <location>
        <begin position="30"/>
        <end position="168"/>
    </location>
</feature>
<name>A0A316TI26_9ACTN</name>
<comment type="similarity">
    <text evidence="1">Belongs to the CdaR family.</text>
</comment>
<dbReference type="Pfam" id="PF14361">
    <property type="entry name" value="RsbRD_N"/>
    <property type="match status" value="1"/>
</dbReference>
<dbReference type="PANTHER" id="PTHR33744">
    <property type="entry name" value="CARBOHYDRATE DIACID REGULATOR"/>
    <property type="match status" value="1"/>
</dbReference>
<evidence type="ECO:0000259" key="4">
    <source>
        <dbReference type="Pfam" id="PF17853"/>
    </source>
</evidence>
<dbReference type="Gene3D" id="1.10.10.2840">
    <property type="entry name" value="PucR C-terminal helix-turn-helix domain"/>
    <property type="match status" value="1"/>
</dbReference>
<reference evidence="5 6" key="1">
    <citation type="submission" date="2018-05" db="EMBL/GenBank/DDBJ databases">
        <title>Nocardioides silvaticus genome.</title>
        <authorList>
            <person name="Li C."/>
            <person name="Wang G."/>
        </authorList>
    </citation>
    <scope>NUCLEOTIDE SEQUENCE [LARGE SCALE GENOMIC DNA]</scope>
    <source>
        <strain evidence="5 6">CCTCC AB 2018079</strain>
    </source>
</reference>
<dbReference type="PANTHER" id="PTHR33744:SF1">
    <property type="entry name" value="DNA-BINDING TRANSCRIPTIONAL ACTIVATOR ADER"/>
    <property type="match status" value="1"/>
</dbReference>
<dbReference type="InterPro" id="IPR041522">
    <property type="entry name" value="CdaR_GGDEF"/>
</dbReference>
<feature type="domain" description="PucR C-terminal helix-turn-helix" evidence="2">
    <location>
        <begin position="346"/>
        <end position="399"/>
    </location>
</feature>
<dbReference type="InterPro" id="IPR025736">
    <property type="entry name" value="PucR_C-HTH_dom"/>
</dbReference>
<dbReference type="InterPro" id="IPR051448">
    <property type="entry name" value="CdaR-like_regulators"/>
</dbReference>
<sequence>MSESRSPALIAWIREYVAEASRDEAVAVFVQEVDNVILSQVPEVAEDPILVEDLRASTTSQWRAFLAMIDGEYGLHLPAPAYGLALSLARRGMDLGTLLKVYRVGNQAVFNALTKTIDGAGGDAPARDEILVFIWTRAARWLDDAVEALTETFVGERQRLRDSAATRRADSIGALLGVNPPSATVAEKALAHPLQHWQTAGVAWADENLGRTPAEVAEVSGELGKALGAPPPLATMAGSRDLWWWAATPRPPDVHLLADLRQEIEQRGLRVAVGRPSTGVAGFRSSHAEARAAQALALRSPAAPRLTCFADVELLCLVADQPELTHRMVAREAGALVGDDKNLDVLRETVLTHLMTFSVEVTAARLFVHKNTVRYRIARAEELLGHPLTERSTWLELALRWIAYFGPPTP</sequence>
<evidence type="ECO:0000313" key="5">
    <source>
        <dbReference type="EMBL" id="PWN04187.1"/>
    </source>
</evidence>
<dbReference type="RefSeq" id="WP_109691694.1">
    <property type="nucleotide sequence ID" value="NZ_QGDD01000001.1"/>
</dbReference>
<keyword evidence="6" id="KW-1185">Reference proteome</keyword>
<evidence type="ECO:0008006" key="7">
    <source>
        <dbReference type="Google" id="ProtNLM"/>
    </source>
</evidence>
<accession>A0A316TI26</accession>
<dbReference type="Pfam" id="PF13556">
    <property type="entry name" value="HTH_30"/>
    <property type="match status" value="1"/>
</dbReference>
<dbReference type="InterPro" id="IPR042070">
    <property type="entry name" value="PucR_C-HTH_sf"/>
</dbReference>
<dbReference type="Pfam" id="PF17853">
    <property type="entry name" value="GGDEF_2"/>
    <property type="match status" value="1"/>
</dbReference>
<evidence type="ECO:0000313" key="6">
    <source>
        <dbReference type="Proteomes" id="UP000245507"/>
    </source>
</evidence>
<organism evidence="5 6">
    <name type="scientific">Nocardioides silvaticus</name>
    <dbReference type="NCBI Taxonomy" id="2201891"/>
    <lineage>
        <taxon>Bacteria</taxon>
        <taxon>Bacillati</taxon>
        <taxon>Actinomycetota</taxon>
        <taxon>Actinomycetes</taxon>
        <taxon>Propionibacteriales</taxon>
        <taxon>Nocardioidaceae</taxon>
        <taxon>Nocardioides</taxon>
    </lineage>
</organism>
<dbReference type="AlphaFoldDB" id="A0A316TI26"/>
<evidence type="ECO:0000256" key="1">
    <source>
        <dbReference type="ARBA" id="ARBA00006754"/>
    </source>
</evidence>
<dbReference type="InterPro" id="IPR025751">
    <property type="entry name" value="RsbRD_N_dom"/>
</dbReference>
<protein>
    <recommendedName>
        <fullName evidence="7">PucR family transcriptional regulator</fullName>
    </recommendedName>
</protein>
<gene>
    <name evidence="5" type="ORF">DJ010_00585</name>
</gene>